<dbReference type="GO" id="GO:0033214">
    <property type="term" value="P:siderophore-iron import into cell"/>
    <property type="evidence" value="ECO:0007669"/>
    <property type="project" value="TreeGrafter"/>
</dbReference>
<evidence type="ECO:0000256" key="7">
    <source>
        <dbReference type="ARBA" id="ARBA00023136"/>
    </source>
</evidence>
<dbReference type="InterPro" id="IPR000522">
    <property type="entry name" value="ABC_transptr_permease_BtuC"/>
</dbReference>
<name>A0A7T4T3Q9_9MICC</name>
<evidence type="ECO:0000256" key="2">
    <source>
        <dbReference type="ARBA" id="ARBA00007935"/>
    </source>
</evidence>
<feature type="transmembrane region" description="Helical" evidence="9">
    <location>
        <begin position="298"/>
        <end position="323"/>
    </location>
</feature>
<dbReference type="PANTHER" id="PTHR30472:SF24">
    <property type="entry name" value="FERRIC ENTEROBACTIN TRANSPORT SYSTEM PERMEASE PROTEIN FEPG"/>
    <property type="match status" value="1"/>
</dbReference>
<organism evidence="10 11">
    <name type="scientific">Rothia kristinae</name>
    <dbReference type="NCBI Taxonomy" id="37923"/>
    <lineage>
        <taxon>Bacteria</taxon>
        <taxon>Bacillati</taxon>
        <taxon>Actinomycetota</taxon>
        <taxon>Actinomycetes</taxon>
        <taxon>Micrococcales</taxon>
        <taxon>Micrococcaceae</taxon>
        <taxon>Rothia</taxon>
    </lineage>
</organism>
<evidence type="ECO:0000313" key="10">
    <source>
        <dbReference type="EMBL" id="QQC58830.1"/>
    </source>
</evidence>
<evidence type="ECO:0000256" key="4">
    <source>
        <dbReference type="ARBA" id="ARBA00022475"/>
    </source>
</evidence>
<sequence length="391" mass="40182">MSASRIPRTRTTQAQTTQPRTADAGARIPDAGTARADLGLRAVRLGPLSAVLRPRRIVVAVALILVTVLVFAANLGRGDFPMSVPDVLRTLAGGGTQLEETIVFRWRLGRAVVGLAVGAALAFSGALTQSVARNPLASPDVLGITNGASVAAVFVITVSGTHGLFGDAAAFGRDVLGVPVVAIIGSVLTAALVWWVAGKDRGSMLRLVLIGVGASMFLNAISTWLMAGTTLDQAAEARLWLTGSLNGRGWDQAWAPLICSLAAVALAGWLAFQLAGLSLGPEIAHGLGHRLRVAQAGLLLVAVVLAAVAVSAAGPIPFVAFVAPQIAQRLTGAATPPLWCSALTGMLLVSAADLVARTVLPWELPLGIVTAVCGSPVLIWLVLKMNRKASA</sequence>
<evidence type="ECO:0000256" key="5">
    <source>
        <dbReference type="ARBA" id="ARBA00022692"/>
    </source>
</evidence>
<feature type="transmembrane region" description="Helical" evidence="9">
    <location>
        <begin position="57"/>
        <end position="76"/>
    </location>
</feature>
<reference evidence="10 11" key="1">
    <citation type="submission" date="2020-12" db="EMBL/GenBank/DDBJ databases">
        <title>FDA dAtabase for Regulatory Grade micrObial Sequences (FDA-ARGOS): Supporting development and validation of Infectious Disease Dx tests.</title>
        <authorList>
            <person name="Sproer C."/>
            <person name="Gronow S."/>
            <person name="Severitt S."/>
            <person name="Schroder I."/>
            <person name="Tallon L."/>
            <person name="Sadzewicz L."/>
            <person name="Zhao X."/>
            <person name="Boylan J."/>
            <person name="Ott S."/>
            <person name="Bowen H."/>
            <person name="Vavikolanu K."/>
            <person name="Mehta A."/>
            <person name="Aluvathingal J."/>
            <person name="Nadendla S."/>
            <person name="Lowell S."/>
            <person name="Myers T."/>
            <person name="Yan Y."/>
            <person name="Sichtig H."/>
        </authorList>
    </citation>
    <scope>NUCLEOTIDE SEQUENCE [LARGE SCALE GENOMIC DNA]</scope>
    <source>
        <strain evidence="10 11">FDAARGOS_1001</strain>
    </source>
</reference>
<dbReference type="AlphaFoldDB" id="A0A7T4T3Q9"/>
<dbReference type="SUPFAM" id="SSF81345">
    <property type="entry name" value="ABC transporter involved in vitamin B12 uptake, BtuC"/>
    <property type="match status" value="1"/>
</dbReference>
<feature type="transmembrane region" description="Helical" evidence="9">
    <location>
        <begin position="141"/>
        <end position="164"/>
    </location>
</feature>
<dbReference type="InterPro" id="IPR037294">
    <property type="entry name" value="ABC_BtuC-like"/>
</dbReference>
<dbReference type="EMBL" id="CP066078">
    <property type="protein sequence ID" value="QQC58830.1"/>
    <property type="molecule type" value="Genomic_DNA"/>
</dbReference>
<feature type="transmembrane region" description="Helical" evidence="9">
    <location>
        <begin position="176"/>
        <end position="197"/>
    </location>
</feature>
<evidence type="ECO:0000256" key="3">
    <source>
        <dbReference type="ARBA" id="ARBA00022448"/>
    </source>
</evidence>
<dbReference type="RefSeq" id="WP_198489860.1">
    <property type="nucleotide sequence ID" value="NZ_CP066078.1"/>
</dbReference>
<protein>
    <submittedName>
        <fullName evidence="10">Iron ABC transporter permease</fullName>
    </submittedName>
</protein>
<dbReference type="GO" id="GO:0022857">
    <property type="term" value="F:transmembrane transporter activity"/>
    <property type="evidence" value="ECO:0007669"/>
    <property type="project" value="InterPro"/>
</dbReference>
<comment type="subcellular location">
    <subcellularLocation>
        <location evidence="1">Cell membrane</location>
        <topology evidence="1">Multi-pass membrane protein</topology>
    </subcellularLocation>
</comment>
<evidence type="ECO:0000256" key="1">
    <source>
        <dbReference type="ARBA" id="ARBA00004651"/>
    </source>
</evidence>
<dbReference type="Pfam" id="PF01032">
    <property type="entry name" value="FecCD"/>
    <property type="match status" value="1"/>
</dbReference>
<comment type="similarity">
    <text evidence="2">Belongs to the binding-protein-dependent transport system permease family. FecCD subfamily.</text>
</comment>
<keyword evidence="4" id="KW-1003">Cell membrane</keyword>
<keyword evidence="7 9" id="KW-0472">Membrane</keyword>
<evidence type="ECO:0000256" key="6">
    <source>
        <dbReference type="ARBA" id="ARBA00022989"/>
    </source>
</evidence>
<feature type="compositionally biased region" description="Low complexity" evidence="8">
    <location>
        <begin position="9"/>
        <end position="22"/>
    </location>
</feature>
<dbReference type="CDD" id="cd06550">
    <property type="entry name" value="TM_ABC_iron-siderophores_like"/>
    <property type="match status" value="1"/>
</dbReference>
<keyword evidence="6 9" id="KW-1133">Transmembrane helix</keyword>
<dbReference type="PANTHER" id="PTHR30472">
    <property type="entry name" value="FERRIC ENTEROBACTIN TRANSPORT SYSTEM PERMEASE PROTEIN"/>
    <property type="match status" value="1"/>
</dbReference>
<dbReference type="Gene3D" id="1.10.3470.10">
    <property type="entry name" value="ABC transporter involved in vitamin B12 uptake, BtuC"/>
    <property type="match status" value="1"/>
</dbReference>
<dbReference type="Proteomes" id="UP000595221">
    <property type="component" value="Chromosome"/>
</dbReference>
<proteinExistence type="inferred from homology"/>
<evidence type="ECO:0000256" key="8">
    <source>
        <dbReference type="SAM" id="MobiDB-lite"/>
    </source>
</evidence>
<evidence type="ECO:0000256" key="9">
    <source>
        <dbReference type="SAM" id="Phobius"/>
    </source>
</evidence>
<feature type="transmembrane region" description="Helical" evidence="9">
    <location>
        <begin position="108"/>
        <end position="129"/>
    </location>
</feature>
<gene>
    <name evidence="10" type="ORF">I6H58_07560</name>
</gene>
<feature type="transmembrane region" description="Helical" evidence="9">
    <location>
        <begin position="364"/>
        <end position="383"/>
    </location>
</feature>
<evidence type="ECO:0000313" key="11">
    <source>
        <dbReference type="Proteomes" id="UP000595221"/>
    </source>
</evidence>
<feature type="transmembrane region" description="Helical" evidence="9">
    <location>
        <begin position="204"/>
        <end position="227"/>
    </location>
</feature>
<keyword evidence="3" id="KW-0813">Transport</keyword>
<accession>A0A7T4T3Q9</accession>
<dbReference type="GO" id="GO:0005886">
    <property type="term" value="C:plasma membrane"/>
    <property type="evidence" value="ECO:0007669"/>
    <property type="project" value="UniProtKB-SubCell"/>
</dbReference>
<feature type="region of interest" description="Disordered" evidence="8">
    <location>
        <begin position="1"/>
        <end position="28"/>
    </location>
</feature>
<feature type="transmembrane region" description="Helical" evidence="9">
    <location>
        <begin position="253"/>
        <end position="277"/>
    </location>
</feature>
<keyword evidence="5 9" id="KW-0812">Transmembrane</keyword>